<dbReference type="EMBL" id="CP090145">
    <property type="protein sequence ID" value="UOX33370.1"/>
    <property type="molecule type" value="Genomic_DNA"/>
</dbReference>
<name>A0ABY4HL00_9FLAO</name>
<keyword evidence="1" id="KW-0732">Signal</keyword>
<sequence length="310" mass="33405">MKKLNLNLLLVAGILSMTLWSCQKSEEVNDSNMNMLNEEQDAALSKAPAAPCPSIYALVLTSGTGTPVPGGFNSYIYSVDLCAAPVGYTYTSAIQIGGTPVTSVTGLCDMPGVPDFAWAVTGRNSNFPQSLLKVQISTGLATVATRTRFPLQDIENYGTANFFCAIQEGTSQIMRVDVSTGVCTPFAPVGPVQQYNGLTFVGNRLQVISGLTNLVCPPNSGDIFEYNLSGGPYIAKYSYKNLPSNSNYTMKELGFYFDNCCGKRWVVGSSSGIISHNLNINTCVPPNPNFLLNTTTVGNLYAIYDFMYKL</sequence>
<protein>
    <recommendedName>
        <fullName evidence="4">Ig-like domain-containing protein</fullName>
    </recommendedName>
</protein>
<gene>
    <name evidence="2" type="ORF">LXD69_15170</name>
</gene>
<evidence type="ECO:0000313" key="3">
    <source>
        <dbReference type="Proteomes" id="UP000830454"/>
    </source>
</evidence>
<keyword evidence="3" id="KW-1185">Reference proteome</keyword>
<reference evidence="2" key="2">
    <citation type="submission" date="2022-04" db="EMBL/GenBank/DDBJ databases">
        <title>Complete Genome Sequence of Flavobacterium sediminilitoris YSM-43, Isolated from a Tidal Sediment.</title>
        <authorList>
            <person name="Lee P.A."/>
        </authorList>
    </citation>
    <scope>NUCLEOTIDE SEQUENCE</scope>
    <source>
        <strain evidence="2">YSM-43</strain>
    </source>
</reference>
<dbReference type="RefSeq" id="WP_045971464.1">
    <property type="nucleotide sequence ID" value="NZ_CP090145.1"/>
</dbReference>
<organism evidence="2 3">
    <name type="scientific">Flavobacterium sediminilitoris</name>
    <dbReference type="NCBI Taxonomy" id="2024526"/>
    <lineage>
        <taxon>Bacteria</taxon>
        <taxon>Pseudomonadati</taxon>
        <taxon>Bacteroidota</taxon>
        <taxon>Flavobacteriia</taxon>
        <taxon>Flavobacteriales</taxon>
        <taxon>Flavobacteriaceae</taxon>
        <taxon>Flavobacterium</taxon>
    </lineage>
</organism>
<evidence type="ECO:0000313" key="2">
    <source>
        <dbReference type="EMBL" id="UOX33370.1"/>
    </source>
</evidence>
<feature type="signal peptide" evidence="1">
    <location>
        <begin position="1"/>
        <end position="21"/>
    </location>
</feature>
<dbReference type="Proteomes" id="UP000830454">
    <property type="component" value="Chromosome"/>
</dbReference>
<proteinExistence type="predicted"/>
<evidence type="ECO:0000256" key="1">
    <source>
        <dbReference type="SAM" id="SignalP"/>
    </source>
</evidence>
<accession>A0ABY4HL00</accession>
<feature type="chain" id="PRO_5046328948" description="Ig-like domain-containing protein" evidence="1">
    <location>
        <begin position="22"/>
        <end position="310"/>
    </location>
</feature>
<evidence type="ECO:0008006" key="4">
    <source>
        <dbReference type="Google" id="ProtNLM"/>
    </source>
</evidence>
<reference evidence="2" key="1">
    <citation type="submission" date="2021-12" db="EMBL/GenBank/DDBJ databases">
        <authorList>
            <person name="Cha I.-T."/>
            <person name="Lee K.-E."/>
            <person name="Park S.-J."/>
        </authorList>
    </citation>
    <scope>NUCLEOTIDE SEQUENCE</scope>
    <source>
        <strain evidence="2">YSM-43</strain>
    </source>
</reference>